<gene>
    <name evidence="2" type="ORF">EVA_18725</name>
</gene>
<evidence type="ECO:0000313" key="2">
    <source>
        <dbReference type="EMBL" id="EJW93168.1"/>
    </source>
</evidence>
<proteinExistence type="predicted"/>
<comment type="caution">
    <text evidence="2">The sequence shown here is derived from an EMBL/GenBank/DDBJ whole genome shotgun (WGS) entry which is preliminary data.</text>
</comment>
<dbReference type="AlphaFoldDB" id="J9FFG3"/>
<dbReference type="EMBL" id="AMCI01007127">
    <property type="protein sequence ID" value="EJW93168.1"/>
    <property type="molecule type" value="Genomic_DNA"/>
</dbReference>
<name>J9FFG3_9ZZZZ</name>
<feature type="non-terminal residue" evidence="2">
    <location>
        <position position="1"/>
    </location>
</feature>
<organism evidence="2">
    <name type="scientific">gut metagenome</name>
    <dbReference type="NCBI Taxonomy" id="749906"/>
    <lineage>
        <taxon>unclassified sequences</taxon>
        <taxon>metagenomes</taxon>
        <taxon>organismal metagenomes</taxon>
    </lineage>
</organism>
<protein>
    <submittedName>
        <fullName evidence="2">Uncharacterized protein</fullName>
    </submittedName>
</protein>
<evidence type="ECO:0000256" key="1">
    <source>
        <dbReference type="SAM" id="MobiDB-lite"/>
    </source>
</evidence>
<reference evidence="2" key="1">
    <citation type="journal article" date="2012" name="PLoS ONE">
        <title>Gene sets for utilization of primary and secondary nutrition supplies in the distal gut of endangered iberian lynx.</title>
        <authorList>
            <person name="Alcaide M."/>
            <person name="Messina E."/>
            <person name="Richter M."/>
            <person name="Bargiela R."/>
            <person name="Peplies J."/>
            <person name="Huws S.A."/>
            <person name="Newbold C.J."/>
            <person name="Golyshin P.N."/>
            <person name="Simon M.A."/>
            <person name="Lopez G."/>
            <person name="Yakimov M.M."/>
            <person name="Ferrer M."/>
        </authorList>
    </citation>
    <scope>NUCLEOTIDE SEQUENCE</scope>
</reference>
<sequence>LIKNPGSCEKNSSLHTPKIGKKEQKTPPSPLGKPDVPKQIKST</sequence>
<feature type="region of interest" description="Disordered" evidence="1">
    <location>
        <begin position="1"/>
        <end position="43"/>
    </location>
</feature>
<accession>J9FFG3</accession>